<sequence length="128" mass="13757">MRRRKQKSEREPTIALINIVFLMLVFFLVAGTVARPLDPALNLVHTADLEGAAPADALVINADGSMSVRGEAIEAPEAFLEALGDEAMTLARLVPDRDLPAARLVEIGRALRAAGAEKVMIVTERGLE</sequence>
<dbReference type="KEGG" id="ypac:CEW88_14270"/>
<feature type="transmembrane region" description="Helical" evidence="8">
    <location>
        <begin position="12"/>
        <end position="34"/>
    </location>
</feature>
<organism evidence="9 10">
    <name type="scientific">Alloyangia pacifica</name>
    <dbReference type="NCBI Taxonomy" id="311180"/>
    <lineage>
        <taxon>Bacteria</taxon>
        <taxon>Pseudomonadati</taxon>
        <taxon>Pseudomonadota</taxon>
        <taxon>Alphaproteobacteria</taxon>
        <taxon>Rhodobacterales</taxon>
        <taxon>Roseobacteraceae</taxon>
        <taxon>Alloyangia</taxon>
    </lineage>
</organism>
<evidence type="ECO:0000313" key="10">
    <source>
        <dbReference type="Proteomes" id="UP000244915"/>
    </source>
</evidence>
<keyword evidence="3" id="KW-1003">Cell membrane</keyword>
<proteinExistence type="inferred from homology"/>
<reference evidence="9 10" key="1">
    <citation type="submission" date="2017-06" db="EMBL/GenBank/DDBJ databases">
        <title>Yangia sp. YSBP01 complete genome sequence.</title>
        <authorList>
            <person name="Woo J.-H."/>
            <person name="Kim H.-S."/>
        </authorList>
    </citation>
    <scope>NUCLEOTIDE SEQUENCE [LARGE SCALE GENOMIC DNA]</scope>
    <source>
        <strain evidence="9 10">YSBP01</strain>
    </source>
</reference>
<keyword evidence="6 8" id="KW-0472">Membrane</keyword>
<evidence type="ECO:0000313" key="9">
    <source>
        <dbReference type="EMBL" id="AWI84940.1"/>
    </source>
</evidence>
<evidence type="ECO:0000256" key="7">
    <source>
        <dbReference type="RuleBase" id="RU003879"/>
    </source>
</evidence>
<dbReference type="GO" id="GO:0015031">
    <property type="term" value="P:protein transport"/>
    <property type="evidence" value="ECO:0007669"/>
    <property type="project" value="UniProtKB-KW"/>
</dbReference>
<dbReference type="AlphaFoldDB" id="A0A2U8HH58"/>
<accession>A0A2U8HH58</accession>
<evidence type="ECO:0000256" key="1">
    <source>
        <dbReference type="ARBA" id="ARBA00004162"/>
    </source>
</evidence>
<dbReference type="RefSeq" id="WP_108968248.1">
    <property type="nucleotide sequence ID" value="NZ_CP022190.1"/>
</dbReference>
<protein>
    <submittedName>
        <fullName evidence="9">Biopolymer transporter ExbD</fullName>
    </submittedName>
</protein>
<evidence type="ECO:0000256" key="8">
    <source>
        <dbReference type="SAM" id="Phobius"/>
    </source>
</evidence>
<gene>
    <name evidence="9" type="ORF">CEW88_14270</name>
</gene>
<dbReference type="OrthoDB" id="8479787at2"/>
<keyword evidence="4 7" id="KW-0812">Transmembrane</keyword>
<comment type="similarity">
    <text evidence="2 7">Belongs to the ExbD/TolR family.</text>
</comment>
<dbReference type="GO" id="GO:0022857">
    <property type="term" value="F:transmembrane transporter activity"/>
    <property type="evidence" value="ECO:0007669"/>
    <property type="project" value="InterPro"/>
</dbReference>
<evidence type="ECO:0000256" key="3">
    <source>
        <dbReference type="ARBA" id="ARBA00022475"/>
    </source>
</evidence>
<comment type="subcellular location">
    <subcellularLocation>
        <location evidence="1">Cell membrane</location>
        <topology evidence="1">Single-pass membrane protein</topology>
    </subcellularLocation>
    <subcellularLocation>
        <location evidence="7">Cell membrane</location>
        <topology evidence="7">Single-pass type II membrane protein</topology>
    </subcellularLocation>
</comment>
<keyword evidence="5 8" id="KW-1133">Transmembrane helix</keyword>
<evidence type="ECO:0000256" key="5">
    <source>
        <dbReference type="ARBA" id="ARBA00022989"/>
    </source>
</evidence>
<dbReference type="EMBL" id="CP022190">
    <property type="protein sequence ID" value="AWI84940.1"/>
    <property type="molecule type" value="Genomic_DNA"/>
</dbReference>
<evidence type="ECO:0000256" key="4">
    <source>
        <dbReference type="ARBA" id="ARBA00022692"/>
    </source>
</evidence>
<dbReference type="Proteomes" id="UP000244915">
    <property type="component" value="Chromosome 2"/>
</dbReference>
<evidence type="ECO:0000256" key="2">
    <source>
        <dbReference type="ARBA" id="ARBA00005811"/>
    </source>
</evidence>
<keyword evidence="7" id="KW-0653">Protein transport</keyword>
<name>A0A2U8HH58_9RHOB</name>
<evidence type="ECO:0000256" key="6">
    <source>
        <dbReference type="ARBA" id="ARBA00023136"/>
    </source>
</evidence>
<dbReference type="InterPro" id="IPR003400">
    <property type="entry name" value="ExbD"/>
</dbReference>
<dbReference type="Pfam" id="PF02472">
    <property type="entry name" value="ExbD"/>
    <property type="match status" value="1"/>
</dbReference>
<dbReference type="GO" id="GO:0005886">
    <property type="term" value="C:plasma membrane"/>
    <property type="evidence" value="ECO:0007669"/>
    <property type="project" value="UniProtKB-SubCell"/>
</dbReference>
<keyword evidence="7" id="KW-0813">Transport</keyword>